<evidence type="ECO:0000256" key="2">
    <source>
        <dbReference type="SAM" id="SignalP"/>
    </source>
</evidence>
<protein>
    <recommendedName>
        <fullName evidence="4">Secreted protein</fullName>
    </recommendedName>
</protein>
<keyword evidence="2" id="KW-0732">Signal</keyword>
<proteinExistence type="predicted"/>
<dbReference type="EMBL" id="HBUF01246130">
    <property type="protein sequence ID" value="CAG6678522.1"/>
    <property type="molecule type" value="Transcribed_RNA"/>
</dbReference>
<feature type="chain" id="PRO_5036428583" description="Secreted protein" evidence="2">
    <location>
        <begin position="22"/>
        <end position="155"/>
    </location>
</feature>
<feature type="region of interest" description="Disordered" evidence="1">
    <location>
        <begin position="46"/>
        <end position="72"/>
    </location>
</feature>
<evidence type="ECO:0000313" key="3">
    <source>
        <dbReference type="EMBL" id="CAG6637661.1"/>
    </source>
</evidence>
<sequence length="155" mass="16994">MKMKPTVLLLCVGLVLNAIDCAEENHHHHPTAHTLSRTILPDLPTETMGTPSSTDPDLTKGTMDTLSSTNSQDTTNEIDRQVLQMEIDNTTSPDQNSSVVFPEDGQEPLNVTAPASSVPYSSVFNFTLNRRATQVKVFCLDGHSLDENNDCRPDL</sequence>
<dbReference type="EMBL" id="HBUF01604267">
    <property type="protein sequence ID" value="CAG6777128.1"/>
    <property type="molecule type" value="Transcribed_RNA"/>
</dbReference>
<accession>A0A8D8QU56</accession>
<reference evidence="3" key="1">
    <citation type="submission" date="2021-05" db="EMBL/GenBank/DDBJ databases">
        <authorList>
            <person name="Alioto T."/>
            <person name="Alioto T."/>
            <person name="Gomez Garrido J."/>
        </authorList>
    </citation>
    <scope>NUCLEOTIDE SEQUENCE</scope>
</reference>
<dbReference type="EMBL" id="HBUF01099268">
    <property type="protein sequence ID" value="CAG6637661.1"/>
    <property type="molecule type" value="Transcribed_RNA"/>
</dbReference>
<dbReference type="AlphaFoldDB" id="A0A8D8QU56"/>
<dbReference type="EMBL" id="HBUF01099270">
    <property type="protein sequence ID" value="CAG6637663.1"/>
    <property type="molecule type" value="Transcribed_RNA"/>
</dbReference>
<evidence type="ECO:0008006" key="4">
    <source>
        <dbReference type="Google" id="ProtNLM"/>
    </source>
</evidence>
<dbReference type="EMBL" id="HBUF01246128">
    <property type="protein sequence ID" value="CAG6678520.1"/>
    <property type="molecule type" value="Transcribed_RNA"/>
</dbReference>
<organism evidence="3">
    <name type="scientific">Cacopsylla melanoneura</name>
    <dbReference type="NCBI Taxonomy" id="428564"/>
    <lineage>
        <taxon>Eukaryota</taxon>
        <taxon>Metazoa</taxon>
        <taxon>Ecdysozoa</taxon>
        <taxon>Arthropoda</taxon>
        <taxon>Hexapoda</taxon>
        <taxon>Insecta</taxon>
        <taxon>Pterygota</taxon>
        <taxon>Neoptera</taxon>
        <taxon>Paraneoptera</taxon>
        <taxon>Hemiptera</taxon>
        <taxon>Sternorrhyncha</taxon>
        <taxon>Psylloidea</taxon>
        <taxon>Psyllidae</taxon>
        <taxon>Psyllinae</taxon>
        <taxon>Cacopsylla</taxon>
    </lineage>
</organism>
<evidence type="ECO:0000256" key="1">
    <source>
        <dbReference type="SAM" id="MobiDB-lite"/>
    </source>
</evidence>
<feature type="signal peptide" evidence="2">
    <location>
        <begin position="1"/>
        <end position="21"/>
    </location>
</feature>
<name>A0A8D8QU56_9HEMI</name>
<feature type="compositionally biased region" description="Polar residues" evidence="1">
    <location>
        <begin position="47"/>
        <end position="72"/>
    </location>
</feature>
<dbReference type="EMBL" id="HBUF01352748">
    <property type="protein sequence ID" value="CAG6715148.1"/>
    <property type="molecule type" value="Transcribed_RNA"/>
</dbReference>